<keyword evidence="6" id="KW-0511">Multifunctional enzyme</keyword>
<dbReference type="AlphaFoldDB" id="A0A561T2L8"/>
<dbReference type="SUPFAM" id="SSF53613">
    <property type="entry name" value="Ribokinase-like"/>
    <property type="match status" value="1"/>
</dbReference>
<keyword evidence="12" id="KW-1185">Reference proteome</keyword>
<comment type="catalytic activity">
    <reaction evidence="8">
        <text>D-glycero-beta-D-manno-heptose 1-phosphate + ATP + H(+) = ADP-D-glycero-beta-D-manno-heptose + diphosphate</text>
        <dbReference type="Rhea" id="RHEA:27465"/>
        <dbReference type="ChEBI" id="CHEBI:15378"/>
        <dbReference type="ChEBI" id="CHEBI:30616"/>
        <dbReference type="ChEBI" id="CHEBI:33019"/>
        <dbReference type="ChEBI" id="CHEBI:59967"/>
        <dbReference type="ChEBI" id="CHEBI:61593"/>
        <dbReference type="EC" id="2.7.7.70"/>
    </reaction>
</comment>
<dbReference type="NCBIfam" id="TIGR02199">
    <property type="entry name" value="rfaE_dom_II"/>
    <property type="match status" value="1"/>
</dbReference>
<keyword evidence="3" id="KW-0548">Nucleotidyltransferase</keyword>
<comment type="caution">
    <text evidence="11">The sequence shown here is derived from an EMBL/GenBank/DDBJ whole genome shotgun (WGS) entry which is preliminary data.</text>
</comment>
<dbReference type="PANTHER" id="PTHR46969:SF1">
    <property type="entry name" value="BIFUNCTIONAL PROTEIN HLDE"/>
    <property type="match status" value="1"/>
</dbReference>
<dbReference type="Pfam" id="PF01467">
    <property type="entry name" value="CTP_transf_like"/>
    <property type="match status" value="1"/>
</dbReference>
<dbReference type="Proteomes" id="UP000321261">
    <property type="component" value="Unassembled WGS sequence"/>
</dbReference>
<keyword evidence="11" id="KW-0418">Kinase</keyword>
<name>A0A561T2L8_9PSEU</name>
<accession>A0A561T2L8</accession>
<dbReference type="PANTHER" id="PTHR46969">
    <property type="entry name" value="BIFUNCTIONAL PROTEIN HLDE"/>
    <property type="match status" value="1"/>
</dbReference>
<keyword evidence="2 11" id="KW-0808">Transferase</keyword>
<proteinExistence type="predicted"/>
<dbReference type="Gene3D" id="3.40.1190.20">
    <property type="match status" value="1"/>
</dbReference>
<evidence type="ECO:0000256" key="2">
    <source>
        <dbReference type="ARBA" id="ARBA00022679"/>
    </source>
</evidence>
<protein>
    <recommendedName>
        <fullName evidence="1">D-glycero-beta-D-manno-heptose 1-phosphate adenylyltransferase</fullName>
        <ecNumber evidence="1">2.7.7.70</ecNumber>
    </recommendedName>
</protein>
<evidence type="ECO:0000256" key="8">
    <source>
        <dbReference type="ARBA" id="ARBA00047428"/>
    </source>
</evidence>
<evidence type="ECO:0000259" key="10">
    <source>
        <dbReference type="Pfam" id="PF01467"/>
    </source>
</evidence>
<keyword evidence="4" id="KW-0547">Nucleotide-binding</keyword>
<dbReference type="OrthoDB" id="9802794at2"/>
<dbReference type="InterPro" id="IPR014729">
    <property type="entry name" value="Rossmann-like_a/b/a_fold"/>
</dbReference>
<gene>
    <name evidence="11" type="ORF">FHX44_117299</name>
</gene>
<evidence type="ECO:0000256" key="6">
    <source>
        <dbReference type="ARBA" id="ARBA00023268"/>
    </source>
</evidence>
<dbReference type="Gene3D" id="3.40.50.620">
    <property type="entry name" value="HUPs"/>
    <property type="match status" value="1"/>
</dbReference>
<keyword evidence="5" id="KW-0067">ATP-binding</keyword>
<dbReference type="GO" id="GO:0005829">
    <property type="term" value="C:cytosol"/>
    <property type="evidence" value="ECO:0007669"/>
    <property type="project" value="TreeGrafter"/>
</dbReference>
<sequence length="500" mass="51594">MRSPGETLTDPAAPAALAGHIADRAPRVVVVGDALLDGWLSGPAHRLGRDGPVPVVELAESRTAPGGAGNAAANLAALGARTELVAVLGDDLGGAELRELLHSAGVGTAHCVTEPGRATAVKRRLLSAGQPLARYDAGPTRPPRPDTTAALVSGLEAALAEPADAVVVADYGLGALDARARVALSRLRKRIPLLVVDAHAPDGWAAVRPDVLTPSMTEATALIGTPDPADGRAEWVLAHRAELTRAAGGGEVLVTLDVDGAVRLPVDPAEPAQRTRACPGPECRACGAGDTFTAATAAARAAGIAPEQALVLAQCAADVVVGQDGTAVCTTGALTARLAERDRGGLLTHRDLLAIVGEHRRRGSRIVFTNGCFDVLHRGHVAYLRQARTLGDVLVVALNDDDSVARLKGPERPVNPLEDRAGVVGAIECVDLVTSFSDDTPAALLEAVRPDVYTKGGDYTPQMLPETPIVERLGGEVRVLDYLSDHSTSAIVGRIKAGRP</sequence>
<dbReference type="Pfam" id="PF00294">
    <property type="entry name" value="PfkB"/>
    <property type="match status" value="1"/>
</dbReference>
<evidence type="ECO:0000313" key="12">
    <source>
        <dbReference type="Proteomes" id="UP000321261"/>
    </source>
</evidence>
<dbReference type="InterPro" id="IPR004821">
    <property type="entry name" value="Cyt_trans-like"/>
</dbReference>
<evidence type="ECO:0000256" key="4">
    <source>
        <dbReference type="ARBA" id="ARBA00022741"/>
    </source>
</evidence>
<reference evidence="11 12" key="1">
    <citation type="submission" date="2019-06" db="EMBL/GenBank/DDBJ databases">
        <title>Sequencing the genomes of 1000 actinobacteria strains.</title>
        <authorList>
            <person name="Klenk H.-P."/>
        </authorList>
    </citation>
    <scope>NUCLEOTIDE SEQUENCE [LARGE SCALE GENOMIC DNA]</scope>
    <source>
        <strain evidence="11 12">DSM 45671</strain>
    </source>
</reference>
<dbReference type="RefSeq" id="WP_147259874.1">
    <property type="nucleotide sequence ID" value="NZ_VIWU01000001.1"/>
</dbReference>
<feature type="domain" description="Cytidyltransferase-like" evidence="10">
    <location>
        <begin position="368"/>
        <end position="466"/>
    </location>
</feature>
<evidence type="ECO:0000256" key="1">
    <source>
        <dbReference type="ARBA" id="ARBA00012519"/>
    </source>
</evidence>
<dbReference type="EC" id="2.7.7.70" evidence="1"/>
<dbReference type="SUPFAM" id="SSF52374">
    <property type="entry name" value="Nucleotidylyl transferase"/>
    <property type="match status" value="1"/>
</dbReference>
<dbReference type="GO" id="GO:0016773">
    <property type="term" value="F:phosphotransferase activity, alcohol group as acceptor"/>
    <property type="evidence" value="ECO:0007669"/>
    <property type="project" value="InterPro"/>
</dbReference>
<feature type="domain" description="Carbohydrate kinase PfkB" evidence="9">
    <location>
        <begin position="27"/>
        <end position="329"/>
    </location>
</feature>
<dbReference type="GO" id="GO:0005524">
    <property type="term" value="F:ATP binding"/>
    <property type="evidence" value="ECO:0007669"/>
    <property type="project" value="UniProtKB-KW"/>
</dbReference>
<evidence type="ECO:0000256" key="7">
    <source>
        <dbReference type="ARBA" id="ARBA00023277"/>
    </source>
</evidence>
<dbReference type="GO" id="GO:0033786">
    <property type="term" value="F:heptose-1-phosphate adenylyltransferase activity"/>
    <property type="evidence" value="ECO:0007669"/>
    <property type="project" value="TreeGrafter"/>
</dbReference>
<evidence type="ECO:0000256" key="3">
    <source>
        <dbReference type="ARBA" id="ARBA00022695"/>
    </source>
</evidence>
<dbReference type="InterPro" id="IPR011914">
    <property type="entry name" value="RfaE_dom_II"/>
</dbReference>
<organism evidence="11 12">
    <name type="scientific">Pseudonocardia hierapolitana</name>
    <dbReference type="NCBI Taxonomy" id="1128676"/>
    <lineage>
        <taxon>Bacteria</taxon>
        <taxon>Bacillati</taxon>
        <taxon>Actinomycetota</taxon>
        <taxon>Actinomycetes</taxon>
        <taxon>Pseudonocardiales</taxon>
        <taxon>Pseudonocardiaceae</taxon>
        <taxon>Pseudonocardia</taxon>
    </lineage>
</organism>
<evidence type="ECO:0000256" key="5">
    <source>
        <dbReference type="ARBA" id="ARBA00022840"/>
    </source>
</evidence>
<keyword evidence="7" id="KW-0119">Carbohydrate metabolism</keyword>
<dbReference type="InterPro" id="IPR011611">
    <property type="entry name" value="PfkB_dom"/>
</dbReference>
<dbReference type="NCBIfam" id="TIGR00125">
    <property type="entry name" value="cyt_tran_rel"/>
    <property type="match status" value="1"/>
</dbReference>
<evidence type="ECO:0000259" key="9">
    <source>
        <dbReference type="Pfam" id="PF00294"/>
    </source>
</evidence>
<evidence type="ECO:0000313" key="11">
    <source>
        <dbReference type="EMBL" id="TWF81356.1"/>
    </source>
</evidence>
<dbReference type="InterPro" id="IPR029056">
    <property type="entry name" value="Ribokinase-like"/>
</dbReference>
<dbReference type="GO" id="GO:0033785">
    <property type="term" value="F:heptose 7-phosphate kinase activity"/>
    <property type="evidence" value="ECO:0007669"/>
    <property type="project" value="TreeGrafter"/>
</dbReference>
<dbReference type="EMBL" id="VIWU01000001">
    <property type="protein sequence ID" value="TWF81356.1"/>
    <property type="molecule type" value="Genomic_DNA"/>
</dbReference>